<keyword evidence="1" id="KW-0732">Signal</keyword>
<accession>A0A1J7JK78</accession>
<dbReference type="Pfam" id="PF13519">
    <property type="entry name" value="VWA_2"/>
    <property type="match status" value="1"/>
</dbReference>
<dbReference type="OrthoDB" id="301415at2759"/>
<keyword evidence="4" id="KW-1185">Reference proteome</keyword>
<evidence type="ECO:0000313" key="4">
    <source>
        <dbReference type="Proteomes" id="UP000182658"/>
    </source>
</evidence>
<dbReference type="InterPro" id="IPR002035">
    <property type="entry name" value="VWF_A"/>
</dbReference>
<sequence length="173" mass="18145">MLLSLPLLCASLAAASTLKSQHHQIQKRDDTVCTDLSVSSNNGDRKVAIVLDSSGSMAYNDPYDLRIKAGRALNDFLISSSEASGSQKADLVTVIDFDDAAYLDYPLGDPGKANSSFDNVDATGGTYIASGVNMAIAQLNGGGGGTDKRSAIVVFTDGEVRVSHTTQLISTLR</sequence>
<feature type="domain" description="VWFA" evidence="2">
    <location>
        <begin position="46"/>
        <end position="173"/>
    </location>
</feature>
<protein>
    <recommendedName>
        <fullName evidence="2">VWFA domain-containing protein</fullName>
    </recommendedName>
</protein>
<evidence type="ECO:0000259" key="2">
    <source>
        <dbReference type="PROSITE" id="PS50234"/>
    </source>
</evidence>
<proteinExistence type="predicted"/>
<dbReference type="CDD" id="cd00198">
    <property type="entry name" value="vWFA"/>
    <property type="match status" value="1"/>
</dbReference>
<feature type="signal peptide" evidence="1">
    <location>
        <begin position="1"/>
        <end position="15"/>
    </location>
</feature>
<dbReference type="STRING" id="1408157.A0A1J7JK78"/>
<evidence type="ECO:0000313" key="3">
    <source>
        <dbReference type="EMBL" id="OIW28066.1"/>
    </source>
</evidence>
<gene>
    <name evidence="3" type="ORF">CONLIGDRAFT_460617</name>
</gene>
<organism evidence="3 4">
    <name type="scientific">Coniochaeta ligniaria NRRL 30616</name>
    <dbReference type="NCBI Taxonomy" id="1408157"/>
    <lineage>
        <taxon>Eukaryota</taxon>
        <taxon>Fungi</taxon>
        <taxon>Dikarya</taxon>
        <taxon>Ascomycota</taxon>
        <taxon>Pezizomycotina</taxon>
        <taxon>Sordariomycetes</taxon>
        <taxon>Sordariomycetidae</taxon>
        <taxon>Coniochaetales</taxon>
        <taxon>Coniochaetaceae</taxon>
        <taxon>Coniochaeta</taxon>
    </lineage>
</organism>
<name>A0A1J7JK78_9PEZI</name>
<evidence type="ECO:0000256" key="1">
    <source>
        <dbReference type="SAM" id="SignalP"/>
    </source>
</evidence>
<reference evidence="3 4" key="1">
    <citation type="submission" date="2016-10" db="EMBL/GenBank/DDBJ databases">
        <title>Draft genome sequence of Coniochaeta ligniaria NRRL30616, a lignocellulolytic fungus for bioabatement of inhibitors in plant biomass hydrolysates.</title>
        <authorList>
            <consortium name="DOE Joint Genome Institute"/>
            <person name="Jimenez D.J."/>
            <person name="Hector R.E."/>
            <person name="Riley R."/>
            <person name="Sun H."/>
            <person name="Grigoriev I.V."/>
            <person name="Van Elsas J.D."/>
            <person name="Nichols N.N."/>
        </authorList>
    </citation>
    <scope>NUCLEOTIDE SEQUENCE [LARGE SCALE GENOMIC DNA]</scope>
    <source>
        <strain evidence="3 4">NRRL 30616</strain>
    </source>
</reference>
<dbReference type="Proteomes" id="UP000182658">
    <property type="component" value="Unassembled WGS sequence"/>
</dbReference>
<dbReference type="Gene3D" id="3.40.50.410">
    <property type="entry name" value="von Willebrand factor, type A domain"/>
    <property type="match status" value="1"/>
</dbReference>
<dbReference type="InParanoid" id="A0A1J7JK78"/>
<dbReference type="EMBL" id="KV875099">
    <property type="protein sequence ID" value="OIW28066.1"/>
    <property type="molecule type" value="Genomic_DNA"/>
</dbReference>
<dbReference type="AlphaFoldDB" id="A0A1J7JK78"/>
<dbReference type="PROSITE" id="PS50234">
    <property type="entry name" value="VWFA"/>
    <property type="match status" value="1"/>
</dbReference>
<feature type="chain" id="PRO_5012904990" description="VWFA domain-containing protein" evidence="1">
    <location>
        <begin position="16"/>
        <end position="173"/>
    </location>
</feature>
<dbReference type="InterPro" id="IPR036465">
    <property type="entry name" value="vWFA_dom_sf"/>
</dbReference>
<dbReference type="SUPFAM" id="SSF53300">
    <property type="entry name" value="vWA-like"/>
    <property type="match status" value="1"/>
</dbReference>